<dbReference type="Gene3D" id="3.40.50.720">
    <property type="entry name" value="NAD(P)-binding Rossmann-like Domain"/>
    <property type="match status" value="2"/>
</dbReference>
<accession>A0ABV1UTU3</accession>
<dbReference type="SUPFAM" id="SSF48179">
    <property type="entry name" value="6-phosphogluconate dehydrogenase C-terminal domain-like"/>
    <property type="match status" value="1"/>
</dbReference>
<keyword evidence="1" id="KW-0560">Oxidoreductase</keyword>
<dbReference type="NCBIfam" id="TIGR03026">
    <property type="entry name" value="NDP-sugDHase"/>
    <property type="match status" value="1"/>
</dbReference>
<keyword evidence="2" id="KW-0520">NAD</keyword>
<proteinExistence type="inferred from homology"/>
<dbReference type="InterPro" id="IPR017476">
    <property type="entry name" value="UDP-Glc/GDP-Man"/>
</dbReference>
<gene>
    <name evidence="5" type="ORF">ABT276_12715</name>
</gene>
<dbReference type="EMBL" id="JBEPBX010000009">
    <property type="protein sequence ID" value="MER6614214.1"/>
    <property type="molecule type" value="Genomic_DNA"/>
</dbReference>
<dbReference type="PIRSF" id="PIRSF000124">
    <property type="entry name" value="UDPglc_GDPman_dh"/>
    <property type="match status" value="1"/>
</dbReference>
<evidence type="ECO:0000256" key="1">
    <source>
        <dbReference type="ARBA" id="ARBA00023002"/>
    </source>
</evidence>
<dbReference type="PANTHER" id="PTHR43491">
    <property type="entry name" value="UDP-N-ACETYL-D-MANNOSAMINE DEHYDROGENASE"/>
    <property type="match status" value="1"/>
</dbReference>
<dbReference type="SUPFAM" id="SSF52413">
    <property type="entry name" value="UDP-glucose/GDP-mannose dehydrogenase C-terminal domain"/>
    <property type="match status" value="1"/>
</dbReference>
<reference evidence="5 6" key="1">
    <citation type="submission" date="2024-06" db="EMBL/GenBank/DDBJ databases">
        <title>The Natural Products Discovery Center: Release of the First 8490 Sequenced Strains for Exploring Actinobacteria Biosynthetic Diversity.</title>
        <authorList>
            <person name="Kalkreuter E."/>
            <person name="Kautsar S.A."/>
            <person name="Yang D."/>
            <person name="Bader C.D."/>
            <person name="Teijaro C.N."/>
            <person name="Fluegel L."/>
            <person name="Davis C.M."/>
            <person name="Simpson J.R."/>
            <person name="Lauterbach L."/>
            <person name="Steele A.D."/>
            <person name="Gui C."/>
            <person name="Meng S."/>
            <person name="Li G."/>
            <person name="Viehrig K."/>
            <person name="Ye F."/>
            <person name="Su P."/>
            <person name="Kiefer A.F."/>
            <person name="Nichols A."/>
            <person name="Cepeda A.J."/>
            <person name="Yan W."/>
            <person name="Fan B."/>
            <person name="Jiang Y."/>
            <person name="Adhikari A."/>
            <person name="Zheng C.-J."/>
            <person name="Schuster L."/>
            <person name="Cowan T.M."/>
            <person name="Smanski M.J."/>
            <person name="Chevrette M.G."/>
            <person name="De Carvalho L.P.S."/>
            <person name="Shen B."/>
        </authorList>
    </citation>
    <scope>NUCLEOTIDE SEQUENCE [LARGE SCALE GENOMIC DNA]</scope>
    <source>
        <strain evidence="5 6">NPDC000837</strain>
    </source>
</reference>
<sequence length="422" mass="45920">MSVSVQKVVVVGQGYVGLPLAIRVVEAGHNVVGIDVDEMRVKRLAAGESFAEDVTSPRLLAALNSGRYFLSIDYADAAGFDVCVITVPTPLKNGAPDLSFVESAAQAVAPHLRADATVILESTTYPCTTEHVVRPLLEAHSGLRAGKDFFLGYSPERIDPGNPTWRLENTPKVVSGIDDASLQHVQDFYSDVVDRTVPVSSPRTAELTKLLENTFRHVNIALVNELAMFCRPLGIDIWEVIDAASTKPFGFMRFLPGPGVGGHCLPIDPSYLSWQVKQALQHDFRFVSLANDINSHMPDHVVLRVARGLNARRKPVNGSQILVLGLAYKRNTGDIRESPSVAVAQGLQKLGAHVLAVEPYVDPSQLPQDILCVDLTEEQVASADAVVVATDHDDFDYAMVERVADYVFDACNRCRSGVAERL</sequence>
<dbReference type="InterPro" id="IPR036291">
    <property type="entry name" value="NAD(P)-bd_dom_sf"/>
</dbReference>
<evidence type="ECO:0000313" key="5">
    <source>
        <dbReference type="EMBL" id="MER6614214.1"/>
    </source>
</evidence>
<dbReference type="InterPro" id="IPR036220">
    <property type="entry name" value="UDP-Glc/GDP-Man_DH_C_sf"/>
</dbReference>
<dbReference type="InterPro" id="IPR008927">
    <property type="entry name" value="6-PGluconate_DH-like_C_sf"/>
</dbReference>
<evidence type="ECO:0000313" key="6">
    <source>
        <dbReference type="Proteomes" id="UP001445472"/>
    </source>
</evidence>
<comment type="caution">
    <text evidence="5">The sequence shown here is derived from an EMBL/GenBank/DDBJ whole genome shotgun (WGS) entry which is preliminary data.</text>
</comment>
<feature type="domain" description="UDP-glucose/GDP-mannose dehydrogenase C-terminal" evidence="4">
    <location>
        <begin position="322"/>
        <end position="416"/>
    </location>
</feature>
<evidence type="ECO:0000259" key="4">
    <source>
        <dbReference type="SMART" id="SM00984"/>
    </source>
</evidence>
<dbReference type="Pfam" id="PF03721">
    <property type="entry name" value="UDPG_MGDP_dh_N"/>
    <property type="match status" value="1"/>
</dbReference>
<dbReference type="Pfam" id="PF03720">
    <property type="entry name" value="UDPG_MGDP_dh_C"/>
    <property type="match status" value="1"/>
</dbReference>
<dbReference type="SMART" id="SM00984">
    <property type="entry name" value="UDPG_MGDP_dh_C"/>
    <property type="match status" value="1"/>
</dbReference>
<dbReference type="InterPro" id="IPR028359">
    <property type="entry name" value="UDP_ManNAc/GlcNAc_DH"/>
</dbReference>
<dbReference type="Pfam" id="PF00984">
    <property type="entry name" value="UDPG_MGDP_dh"/>
    <property type="match status" value="1"/>
</dbReference>
<dbReference type="InterPro" id="IPR001732">
    <property type="entry name" value="UDP-Glc/GDP-Man_DH_N"/>
</dbReference>
<evidence type="ECO:0000256" key="3">
    <source>
        <dbReference type="PIRNR" id="PIRNR000124"/>
    </source>
</evidence>
<dbReference type="InterPro" id="IPR014027">
    <property type="entry name" value="UDP-Glc/GDP-Man_DH_C"/>
</dbReference>
<name>A0ABV1UTU3_9ACTN</name>
<dbReference type="SUPFAM" id="SSF51735">
    <property type="entry name" value="NAD(P)-binding Rossmann-fold domains"/>
    <property type="match status" value="1"/>
</dbReference>
<dbReference type="PIRSF" id="PIRSF500136">
    <property type="entry name" value="UDP_ManNAc_DH"/>
    <property type="match status" value="1"/>
</dbReference>
<evidence type="ECO:0000256" key="2">
    <source>
        <dbReference type="ARBA" id="ARBA00023027"/>
    </source>
</evidence>
<keyword evidence="6" id="KW-1185">Reference proteome</keyword>
<dbReference type="Proteomes" id="UP001445472">
    <property type="component" value="Unassembled WGS sequence"/>
</dbReference>
<dbReference type="InterPro" id="IPR014026">
    <property type="entry name" value="UDP-Glc/GDP-Man_DH_dimer"/>
</dbReference>
<organism evidence="5 6">
    <name type="scientific">Streptomyces xantholiticus</name>
    <dbReference type="NCBI Taxonomy" id="68285"/>
    <lineage>
        <taxon>Bacteria</taxon>
        <taxon>Bacillati</taxon>
        <taxon>Actinomycetota</taxon>
        <taxon>Actinomycetes</taxon>
        <taxon>Kitasatosporales</taxon>
        <taxon>Streptomycetaceae</taxon>
        <taxon>Streptomyces</taxon>
    </lineage>
</organism>
<dbReference type="PANTHER" id="PTHR43491:SF1">
    <property type="entry name" value="UDP-N-ACETYL-D-MANNOSAMINE DEHYDROGENASE"/>
    <property type="match status" value="1"/>
</dbReference>
<dbReference type="RefSeq" id="WP_234378230.1">
    <property type="nucleotide sequence ID" value="NZ_JBEPBX010000009.1"/>
</dbReference>
<protein>
    <submittedName>
        <fullName evidence="5">Nucleotide sugar dehydrogenase</fullName>
    </submittedName>
</protein>
<comment type="similarity">
    <text evidence="3">Belongs to the UDP-glucose/GDP-mannose dehydrogenase family.</text>
</comment>